<name>A0ABN6LZH3_9BACT</name>
<proteinExistence type="predicted"/>
<dbReference type="Pfam" id="PF21751">
    <property type="entry name" value="DACNV"/>
    <property type="match status" value="1"/>
</dbReference>
<evidence type="ECO:0000259" key="1">
    <source>
        <dbReference type="Pfam" id="PF21751"/>
    </source>
</evidence>
<dbReference type="EMBL" id="AP025516">
    <property type="protein sequence ID" value="BDD86044.1"/>
    <property type="molecule type" value="Genomic_DNA"/>
</dbReference>
<evidence type="ECO:0000313" key="3">
    <source>
        <dbReference type="Proteomes" id="UP000830055"/>
    </source>
</evidence>
<accession>A0ABN6LZH3</accession>
<keyword evidence="3" id="KW-1185">Reference proteome</keyword>
<dbReference type="InterPro" id="IPR048551">
    <property type="entry name" value="DACNV"/>
</dbReference>
<organism evidence="2 3">
    <name type="scientific">Desulfofustis limnaeus</name>
    <dbReference type="NCBI Taxonomy" id="2740163"/>
    <lineage>
        <taxon>Bacteria</taxon>
        <taxon>Pseudomonadati</taxon>
        <taxon>Thermodesulfobacteriota</taxon>
        <taxon>Desulfobulbia</taxon>
        <taxon>Desulfobulbales</taxon>
        <taxon>Desulfocapsaceae</taxon>
        <taxon>Desulfofustis</taxon>
    </lineage>
</organism>
<sequence>MQHQAYQLSQPFIRELFERISGSKEIIAPAPALNDVFPRGVYPESEQLTEIVSVAYWASFATEEGQTVRVSLIYRQLDQTADTFHFDTPLDFSSATIIKLSPALRAQHADLGVWPDASGHLKIWGFTASVNETSIKPDLRVKSLGPGRLLVMHSGRAVAALSANRALFIDPRPFLHAIMPKIAAQAKATDITLQNLSRYNALLQIAQQMRQHQRGGTVLIVPEDAGWKKSITMPVRYTGGTNFLDAESMVPTPSRTELEDAEKLQRLIKEMKLNLGKDSLRNWQQVQQQCGRIAQLTAVDGALVMTYDRFVYCFGAKIGAIDTRALKADLEIIEPFEGHEPFTQPFSSLSGTRHASAAQFAFDQPGAIAMVASQDGNVTFFSKNERKGTIIAVRQAETTLLHEGLGSLVWNLSFFSETGWLDKGTSESERGYLKGIITWMRNTFRKEG</sequence>
<protein>
    <recommendedName>
        <fullName evidence="1">Probable sensor domain-containing protein</fullName>
    </recommendedName>
</protein>
<dbReference type="Proteomes" id="UP000830055">
    <property type="component" value="Chromosome"/>
</dbReference>
<gene>
    <name evidence="2" type="ORF">DPPLL_04090</name>
</gene>
<dbReference type="RefSeq" id="WP_284153147.1">
    <property type="nucleotide sequence ID" value="NZ_AP025516.1"/>
</dbReference>
<feature type="domain" description="Probable sensor" evidence="1">
    <location>
        <begin position="42"/>
        <end position="127"/>
    </location>
</feature>
<reference evidence="2 3" key="1">
    <citation type="submission" date="2022-01" db="EMBL/GenBank/DDBJ databases">
        <title>Desulfofustis limnae sp. nov., a novel mesophilic sulfate-reducing bacterium isolated from marsh soil.</title>
        <authorList>
            <person name="Watanabe M."/>
            <person name="Takahashi A."/>
            <person name="Kojima H."/>
            <person name="Fukui M."/>
        </authorList>
    </citation>
    <scope>NUCLEOTIDE SEQUENCE [LARGE SCALE GENOMIC DNA]</scope>
    <source>
        <strain evidence="2 3">PPLL</strain>
    </source>
</reference>
<evidence type="ECO:0000313" key="2">
    <source>
        <dbReference type="EMBL" id="BDD86044.1"/>
    </source>
</evidence>